<dbReference type="EMBL" id="RQGG01000032">
    <property type="protein sequence ID" value="TGL51350.1"/>
    <property type="molecule type" value="Genomic_DNA"/>
</dbReference>
<accession>A0A4V3JQ04</accession>
<comment type="caution">
    <text evidence="2">The sequence shown here is derived from an EMBL/GenBank/DDBJ whole genome shotgun (WGS) entry which is preliminary data.</text>
</comment>
<gene>
    <name evidence="2" type="ORF">EHQ59_10615</name>
</gene>
<organism evidence="2 3">
    <name type="scientific">Leptospira kemamanensis</name>
    <dbReference type="NCBI Taxonomy" id="2484942"/>
    <lineage>
        <taxon>Bacteria</taxon>
        <taxon>Pseudomonadati</taxon>
        <taxon>Spirochaetota</taxon>
        <taxon>Spirochaetia</taxon>
        <taxon>Leptospirales</taxon>
        <taxon>Leptospiraceae</taxon>
        <taxon>Leptospira</taxon>
    </lineage>
</organism>
<protein>
    <recommendedName>
        <fullName evidence="4">Lipoprotein</fullName>
    </recommendedName>
</protein>
<dbReference type="RefSeq" id="WP_135619634.1">
    <property type="nucleotide sequence ID" value="NZ_RQGG01000032.1"/>
</dbReference>
<keyword evidence="3" id="KW-1185">Reference proteome</keyword>
<keyword evidence="1" id="KW-0732">Signal</keyword>
<dbReference type="OrthoDB" id="343785at2"/>
<feature type="signal peptide" evidence="1">
    <location>
        <begin position="1"/>
        <end position="22"/>
    </location>
</feature>
<feature type="chain" id="PRO_5021003655" description="Lipoprotein" evidence="1">
    <location>
        <begin position="23"/>
        <end position="217"/>
    </location>
</feature>
<dbReference type="Proteomes" id="UP000297609">
    <property type="component" value="Unassembled WGS sequence"/>
</dbReference>
<name>A0A4V3JQ04_9LEPT</name>
<evidence type="ECO:0000256" key="1">
    <source>
        <dbReference type="SAM" id="SignalP"/>
    </source>
</evidence>
<proteinExistence type="predicted"/>
<evidence type="ECO:0008006" key="4">
    <source>
        <dbReference type="Google" id="ProtNLM"/>
    </source>
</evidence>
<evidence type="ECO:0000313" key="3">
    <source>
        <dbReference type="Proteomes" id="UP000297609"/>
    </source>
</evidence>
<dbReference type="AlphaFoldDB" id="A0A4V3JQ04"/>
<evidence type="ECO:0000313" key="2">
    <source>
        <dbReference type="EMBL" id="TGL51350.1"/>
    </source>
</evidence>
<reference evidence="2" key="1">
    <citation type="journal article" date="2019" name="PLoS Negl. Trop. Dis.">
        <title>Revisiting the worldwide diversity of Leptospira species in the environment.</title>
        <authorList>
            <person name="Vincent A.T."/>
            <person name="Schiettekatte O."/>
            <person name="Bourhy P."/>
            <person name="Veyrier F.J."/>
            <person name="Picardeau M."/>
        </authorList>
    </citation>
    <scope>NUCLEOTIDE SEQUENCE [LARGE SCALE GENOMIC DNA]</scope>
    <source>
        <strain evidence="2">201702454</strain>
    </source>
</reference>
<sequence>MNLKLFISFSLLTLLLFQCSTSDPKTLEADVMTDSNYGYFRWTNSIRDGYVVVETKVFQDPKECHGEYNCSTQDHFNKFANLRPSDPSFAIPLKLGEYYAITKLRYGDVSFFRCKRSELTIYHGFQFREPYDPKNPTVPYTSNTCEFLREDKVVCPSIQMTNKSIQEIKLSEGETRGKSISFRHLLEPNILLSTISLFYCGPVLNKIDFITVEERRY</sequence>